<sequence>MASTKPLSPQTSHKASSIGASLPQAQELEEVSLGAVVDEASNGHHGISTSASTTTVVPTSHSTPPFHHDTAKNVSSGGGHPASRNKNTTQQEVTARHDEMLKQMFIYYCDSEEFYDLKSSTRKYRLDTLRRAHQASERSGYCPRSDSLVFSWLWARLLRMHVARGYESGQGVKATADVKSYLDVVDIPAMVTDRYAKLPLCEVCDRDILPCNFGLPECEDCFNLEYEQCQKPNGSCKECGDPLQDYEKTYDLCTDCENPSLPPLGECADCGKHISDIYEICQDCADNLSEGQSEEEEAIHQRVAESLPLRDADGDVVMGSGQTADGGPECHDPQSGARQAVSSKETVEGKS</sequence>
<keyword evidence="3" id="KW-1185">Reference proteome</keyword>
<proteinExistence type="predicted"/>
<dbReference type="Proteomes" id="UP001296104">
    <property type="component" value="Unassembled WGS sequence"/>
</dbReference>
<accession>A0AAI8Z8U3</accession>
<name>A0AAI8Z8U3_9PEZI</name>
<protein>
    <submittedName>
        <fullName evidence="2">Uncharacterized protein</fullName>
    </submittedName>
</protein>
<dbReference type="EMBL" id="CAVMBE010000124">
    <property type="protein sequence ID" value="CAK4034572.1"/>
    <property type="molecule type" value="Genomic_DNA"/>
</dbReference>
<organism evidence="2 3">
    <name type="scientific">Lecanosticta acicola</name>
    <dbReference type="NCBI Taxonomy" id="111012"/>
    <lineage>
        <taxon>Eukaryota</taxon>
        <taxon>Fungi</taxon>
        <taxon>Dikarya</taxon>
        <taxon>Ascomycota</taxon>
        <taxon>Pezizomycotina</taxon>
        <taxon>Dothideomycetes</taxon>
        <taxon>Dothideomycetidae</taxon>
        <taxon>Mycosphaerellales</taxon>
        <taxon>Mycosphaerellaceae</taxon>
        <taxon>Lecanosticta</taxon>
    </lineage>
</organism>
<reference evidence="2" key="1">
    <citation type="submission" date="2023-11" db="EMBL/GenBank/DDBJ databases">
        <authorList>
            <person name="Alioto T."/>
            <person name="Alioto T."/>
            <person name="Gomez Garrido J."/>
        </authorList>
    </citation>
    <scope>NUCLEOTIDE SEQUENCE</scope>
</reference>
<gene>
    <name evidence="2" type="ORF">LECACI_7A009730</name>
</gene>
<evidence type="ECO:0000313" key="2">
    <source>
        <dbReference type="EMBL" id="CAK4034572.1"/>
    </source>
</evidence>
<feature type="region of interest" description="Disordered" evidence="1">
    <location>
        <begin position="1"/>
        <end position="20"/>
    </location>
</feature>
<feature type="compositionally biased region" description="Polar residues" evidence="1">
    <location>
        <begin position="1"/>
        <end position="19"/>
    </location>
</feature>
<feature type="region of interest" description="Disordered" evidence="1">
    <location>
        <begin position="41"/>
        <end position="92"/>
    </location>
</feature>
<feature type="region of interest" description="Disordered" evidence="1">
    <location>
        <begin position="306"/>
        <end position="351"/>
    </location>
</feature>
<feature type="compositionally biased region" description="Low complexity" evidence="1">
    <location>
        <begin position="48"/>
        <end position="65"/>
    </location>
</feature>
<dbReference type="AlphaFoldDB" id="A0AAI8Z8U3"/>
<comment type="caution">
    <text evidence="2">The sequence shown here is derived from an EMBL/GenBank/DDBJ whole genome shotgun (WGS) entry which is preliminary data.</text>
</comment>
<evidence type="ECO:0000256" key="1">
    <source>
        <dbReference type="SAM" id="MobiDB-lite"/>
    </source>
</evidence>
<evidence type="ECO:0000313" key="3">
    <source>
        <dbReference type="Proteomes" id="UP001296104"/>
    </source>
</evidence>